<gene>
    <name evidence="3" type="ORF">LY11_04103</name>
</gene>
<dbReference type="PANTHER" id="PTHR46268">
    <property type="entry name" value="STRESS RESPONSE PROTEIN NHAX"/>
    <property type="match status" value="1"/>
</dbReference>
<name>A0A327S9C2_9SPHI</name>
<dbReference type="InterPro" id="IPR006015">
    <property type="entry name" value="Universal_stress_UspA"/>
</dbReference>
<dbReference type="PANTHER" id="PTHR46268:SF22">
    <property type="entry name" value="SENSOR PROTEIN KDPD-RELATED"/>
    <property type="match status" value="1"/>
</dbReference>
<evidence type="ECO:0000313" key="4">
    <source>
        <dbReference type="Proteomes" id="UP000249754"/>
    </source>
</evidence>
<feature type="domain" description="UspA" evidence="2">
    <location>
        <begin position="8"/>
        <end position="144"/>
    </location>
</feature>
<dbReference type="AlphaFoldDB" id="A0A327S9C2"/>
<dbReference type="CDD" id="cd00293">
    <property type="entry name" value="USP-like"/>
    <property type="match status" value="1"/>
</dbReference>
<sequence>MKRQLIMMTIIAATDFSILAENAVEYAAAIAKHKNARLILFNSFVIPFHAANTLLPASSIQALMIENEIRLLERSFSLSYAYQIEVGHECAFSFIEDELKEVIHKYKAELVVLGMPKKTLEQDLWGNTTSFAIKNLKLPVLAVPINARFEGTKRVLFACDVLRGLSKKVLARIKEVAVDLDAHIEIFNVDQKLEVLRSEDEHSSVVNTLDDGLDGITYYYKNVKSITVIREIEKEIKEFQADLLIMVPKKYGFWANIIHRSKTRVMASGLDIPLLSIPL</sequence>
<dbReference type="PRINTS" id="PR01438">
    <property type="entry name" value="UNVRSLSTRESS"/>
</dbReference>
<dbReference type="Pfam" id="PF00582">
    <property type="entry name" value="Usp"/>
    <property type="match status" value="1"/>
</dbReference>
<evidence type="ECO:0000256" key="1">
    <source>
        <dbReference type="ARBA" id="ARBA00008791"/>
    </source>
</evidence>
<dbReference type="Gene3D" id="3.40.50.12370">
    <property type="match status" value="1"/>
</dbReference>
<dbReference type="Proteomes" id="UP000249754">
    <property type="component" value="Unassembled WGS sequence"/>
</dbReference>
<accession>A0A327S9C2</accession>
<dbReference type="InterPro" id="IPR006016">
    <property type="entry name" value="UspA"/>
</dbReference>
<evidence type="ECO:0000313" key="3">
    <source>
        <dbReference type="EMBL" id="RAJ25368.1"/>
    </source>
</evidence>
<comment type="similarity">
    <text evidence="1">Belongs to the universal stress protein A family.</text>
</comment>
<dbReference type="SUPFAM" id="SSF52402">
    <property type="entry name" value="Adenine nucleotide alpha hydrolases-like"/>
    <property type="match status" value="2"/>
</dbReference>
<dbReference type="EMBL" id="QLLR01000027">
    <property type="protein sequence ID" value="RAJ25368.1"/>
    <property type="molecule type" value="Genomic_DNA"/>
</dbReference>
<protein>
    <submittedName>
        <fullName evidence="3">Nucleotide-binding universal stress UspA family protein</fullName>
    </submittedName>
</protein>
<organism evidence="3 4">
    <name type="scientific">Pedobacter cryoconitis</name>
    <dbReference type="NCBI Taxonomy" id="188932"/>
    <lineage>
        <taxon>Bacteria</taxon>
        <taxon>Pseudomonadati</taxon>
        <taxon>Bacteroidota</taxon>
        <taxon>Sphingobacteriia</taxon>
        <taxon>Sphingobacteriales</taxon>
        <taxon>Sphingobacteriaceae</taxon>
        <taxon>Pedobacter</taxon>
    </lineage>
</organism>
<comment type="caution">
    <text evidence="3">The sequence shown here is derived from an EMBL/GenBank/DDBJ whole genome shotgun (WGS) entry which is preliminary data.</text>
</comment>
<evidence type="ECO:0000259" key="2">
    <source>
        <dbReference type="Pfam" id="PF00582"/>
    </source>
</evidence>
<proteinExistence type="inferred from homology"/>
<reference evidence="3 4" key="1">
    <citation type="submission" date="2018-06" db="EMBL/GenBank/DDBJ databases">
        <title>Genomic Encyclopedia of Archaeal and Bacterial Type Strains, Phase II (KMG-II): from individual species to whole genera.</title>
        <authorList>
            <person name="Goeker M."/>
        </authorList>
    </citation>
    <scope>NUCLEOTIDE SEQUENCE [LARGE SCALE GENOMIC DNA]</scope>
    <source>
        <strain evidence="3 4">DSM 14825</strain>
    </source>
</reference>